<dbReference type="PROSITE" id="PS51123">
    <property type="entry name" value="OMPA_2"/>
    <property type="match status" value="1"/>
</dbReference>
<evidence type="ECO:0000313" key="8">
    <source>
        <dbReference type="Proteomes" id="UP000245081"/>
    </source>
</evidence>
<keyword evidence="8" id="KW-1185">Reference proteome</keyword>
<dbReference type="OrthoDB" id="9782229at2"/>
<sequence length="242" mass="26336">MKTLNIAVLGALAITVSGCASYSSIVNSFAPPKQKNIYTADAKPVERAEGKSPFCAEPVPPPPPKVSEVYMVMPEDGGKAGTVAVTFNDGKEVVLHGDYSAMSLAGDQKQAFVGDQAQLEKTFGSALAAMPMAPNSFTLYFLLGKDELTPESKAEAEKIYQDFVDRKVPEIWIIGHTDTVGTDAQNIKLSMRRAQKVRDSLVQRGIPAENIKIEGRGERELLVKTPDNTKEPKNRRVEISVR</sequence>
<evidence type="ECO:0000259" key="6">
    <source>
        <dbReference type="PROSITE" id="PS51123"/>
    </source>
</evidence>
<keyword evidence="2 4" id="KW-0472">Membrane</keyword>
<evidence type="ECO:0000256" key="4">
    <source>
        <dbReference type="PROSITE-ProRule" id="PRU00473"/>
    </source>
</evidence>
<dbReference type="SUPFAM" id="SSF103088">
    <property type="entry name" value="OmpA-like"/>
    <property type="match status" value="1"/>
</dbReference>
<dbReference type="AlphaFoldDB" id="A0A2R5F301"/>
<dbReference type="EMBL" id="BDOQ01000002">
    <property type="protein sequence ID" value="GBG12936.1"/>
    <property type="molecule type" value="Genomic_DNA"/>
</dbReference>
<keyword evidence="3" id="KW-0998">Cell outer membrane</keyword>
<evidence type="ECO:0000256" key="3">
    <source>
        <dbReference type="ARBA" id="ARBA00023237"/>
    </source>
</evidence>
<dbReference type="Proteomes" id="UP000245081">
    <property type="component" value="Unassembled WGS sequence"/>
</dbReference>
<dbReference type="PROSITE" id="PS51257">
    <property type="entry name" value="PROKAR_LIPOPROTEIN"/>
    <property type="match status" value="1"/>
</dbReference>
<organism evidence="7 8">
    <name type="scientific">Novimethylophilus kurashikiensis</name>
    <dbReference type="NCBI Taxonomy" id="1825523"/>
    <lineage>
        <taxon>Bacteria</taxon>
        <taxon>Pseudomonadati</taxon>
        <taxon>Pseudomonadota</taxon>
        <taxon>Betaproteobacteria</taxon>
        <taxon>Nitrosomonadales</taxon>
        <taxon>Methylophilaceae</taxon>
        <taxon>Novimethylophilus</taxon>
    </lineage>
</organism>
<dbReference type="InterPro" id="IPR050330">
    <property type="entry name" value="Bact_OuterMem_StrucFunc"/>
</dbReference>
<accession>A0A2R5F301</accession>
<comment type="caution">
    <text evidence="7">The sequence shown here is derived from an EMBL/GenBank/DDBJ whole genome shotgun (WGS) entry which is preliminary data.</text>
</comment>
<proteinExistence type="predicted"/>
<dbReference type="InterPro" id="IPR006665">
    <property type="entry name" value="OmpA-like"/>
</dbReference>
<dbReference type="Gene3D" id="3.30.1330.60">
    <property type="entry name" value="OmpA-like domain"/>
    <property type="match status" value="1"/>
</dbReference>
<evidence type="ECO:0000256" key="2">
    <source>
        <dbReference type="ARBA" id="ARBA00023136"/>
    </source>
</evidence>
<dbReference type="GO" id="GO:0009279">
    <property type="term" value="C:cell outer membrane"/>
    <property type="evidence" value="ECO:0007669"/>
    <property type="project" value="UniProtKB-SubCell"/>
</dbReference>
<dbReference type="Pfam" id="PF00691">
    <property type="entry name" value="OmpA"/>
    <property type="match status" value="1"/>
</dbReference>
<name>A0A2R5F301_9PROT</name>
<evidence type="ECO:0000313" key="7">
    <source>
        <dbReference type="EMBL" id="GBG12936.1"/>
    </source>
</evidence>
<dbReference type="RefSeq" id="WP_109014153.1">
    <property type="nucleotide sequence ID" value="NZ_BDOQ01000002.1"/>
</dbReference>
<dbReference type="PANTHER" id="PTHR30329:SF21">
    <property type="entry name" value="LIPOPROTEIN YIAD-RELATED"/>
    <property type="match status" value="1"/>
</dbReference>
<dbReference type="PANTHER" id="PTHR30329">
    <property type="entry name" value="STATOR ELEMENT OF FLAGELLAR MOTOR COMPLEX"/>
    <property type="match status" value="1"/>
</dbReference>
<comment type="subcellular location">
    <subcellularLocation>
        <location evidence="1">Cell outer membrane</location>
    </subcellularLocation>
</comment>
<gene>
    <name evidence="7" type="ORF">NMK_0473</name>
</gene>
<reference evidence="7 8" key="1">
    <citation type="journal article" date="2018" name="Environ. Microbiol.">
        <title>Isolation and genomic characterization of Novimethylophilus kurashikiensis gen. nov. sp. nov., a new lanthanide-dependent methylotrophic species of Methylophilaceae.</title>
        <authorList>
            <person name="Lv H."/>
            <person name="Sahin N."/>
            <person name="Tani A."/>
        </authorList>
    </citation>
    <scope>NUCLEOTIDE SEQUENCE [LARGE SCALE GENOMIC DNA]</scope>
    <source>
        <strain evidence="7 8">La2-4</strain>
    </source>
</reference>
<dbReference type="InterPro" id="IPR006664">
    <property type="entry name" value="OMP_bac"/>
</dbReference>
<dbReference type="InterPro" id="IPR036737">
    <property type="entry name" value="OmpA-like_sf"/>
</dbReference>
<evidence type="ECO:0000256" key="5">
    <source>
        <dbReference type="SAM" id="SignalP"/>
    </source>
</evidence>
<dbReference type="PRINTS" id="PR01021">
    <property type="entry name" value="OMPADOMAIN"/>
</dbReference>
<feature type="chain" id="PRO_5015321574" description="OmpA-like domain-containing protein" evidence="5">
    <location>
        <begin position="21"/>
        <end position="242"/>
    </location>
</feature>
<feature type="signal peptide" evidence="5">
    <location>
        <begin position="1"/>
        <end position="20"/>
    </location>
</feature>
<keyword evidence="5" id="KW-0732">Signal</keyword>
<feature type="domain" description="OmpA-like" evidence="6">
    <location>
        <begin position="128"/>
        <end position="242"/>
    </location>
</feature>
<dbReference type="CDD" id="cd07185">
    <property type="entry name" value="OmpA_C-like"/>
    <property type="match status" value="1"/>
</dbReference>
<protein>
    <recommendedName>
        <fullName evidence="6">OmpA-like domain-containing protein</fullName>
    </recommendedName>
</protein>
<evidence type="ECO:0000256" key="1">
    <source>
        <dbReference type="ARBA" id="ARBA00004442"/>
    </source>
</evidence>